<dbReference type="InterPro" id="IPR036388">
    <property type="entry name" value="WH-like_DNA-bd_sf"/>
</dbReference>
<dbReference type="PROSITE" id="PS50043">
    <property type="entry name" value="HTH_LUXR_2"/>
    <property type="match status" value="1"/>
</dbReference>
<dbReference type="PRINTS" id="PR00038">
    <property type="entry name" value="HTHLUXR"/>
</dbReference>
<dbReference type="STRING" id="286727.SAMN02982917_2333"/>
<dbReference type="GO" id="GO:0006355">
    <property type="term" value="P:regulation of DNA-templated transcription"/>
    <property type="evidence" value="ECO:0007669"/>
    <property type="project" value="InterPro"/>
</dbReference>
<dbReference type="AlphaFoldDB" id="A0A1X7F832"/>
<dbReference type="InterPro" id="IPR000792">
    <property type="entry name" value="Tscrpt_reg_LuxR_C"/>
</dbReference>
<dbReference type="GO" id="GO:0003677">
    <property type="term" value="F:DNA binding"/>
    <property type="evidence" value="ECO:0007669"/>
    <property type="project" value="UniProtKB-KW"/>
</dbReference>
<gene>
    <name evidence="5" type="ORF">SAMN02982917_2333</name>
</gene>
<keyword evidence="2" id="KW-0238">DNA-binding</keyword>
<evidence type="ECO:0000313" key="6">
    <source>
        <dbReference type="Proteomes" id="UP000192936"/>
    </source>
</evidence>
<dbReference type="CDD" id="cd06170">
    <property type="entry name" value="LuxR_C_like"/>
    <property type="match status" value="1"/>
</dbReference>
<feature type="domain" description="HTH luxR-type" evidence="4">
    <location>
        <begin position="131"/>
        <end position="196"/>
    </location>
</feature>
<keyword evidence="3" id="KW-0804">Transcription</keyword>
<evidence type="ECO:0000313" key="5">
    <source>
        <dbReference type="EMBL" id="SMF47621.1"/>
    </source>
</evidence>
<proteinExistence type="predicted"/>
<evidence type="ECO:0000259" key="4">
    <source>
        <dbReference type="PROSITE" id="PS50043"/>
    </source>
</evidence>
<dbReference type="InterPro" id="IPR016032">
    <property type="entry name" value="Sig_transdc_resp-reg_C-effctor"/>
</dbReference>
<sequence length="199" mass="20917">MLSHDSCTQNYIADVASVHGANGQLAASTIRQNGDTRTTSALIIGEIERFALIDALTRAEGQCGIKLAMEGRGATAVVTATFRLPLGAVNLVDAATLAALVDAVEVTERPVGPRAQQTVEHAAMSIRAAQRPAALNKLTSREMSVFRAMAGGGTNKQIAADLNLSIDTVKIHLRAVFRKIGVSNRSQACVLASQLLLEA</sequence>
<reference evidence="5 6" key="1">
    <citation type="submission" date="2017-04" db="EMBL/GenBank/DDBJ databases">
        <authorList>
            <person name="Afonso C.L."/>
            <person name="Miller P.J."/>
            <person name="Scott M.A."/>
            <person name="Spackman E."/>
            <person name="Goraichik I."/>
            <person name="Dimitrov K.M."/>
            <person name="Suarez D.L."/>
            <person name="Swayne D.E."/>
        </authorList>
    </citation>
    <scope>NUCLEOTIDE SEQUENCE [LARGE SCALE GENOMIC DNA]</scope>
    <source>
        <strain evidence="5 6">A2P</strain>
    </source>
</reference>
<accession>A0A1X7F832</accession>
<dbReference type="Pfam" id="PF00196">
    <property type="entry name" value="GerE"/>
    <property type="match status" value="1"/>
</dbReference>
<name>A0A1X7F832_9PROT</name>
<evidence type="ECO:0000256" key="2">
    <source>
        <dbReference type="ARBA" id="ARBA00023125"/>
    </source>
</evidence>
<dbReference type="EMBL" id="FXAK01000005">
    <property type="protein sequence ID" value="SMF47621.1"/>
    <property type="molecule type" value="Genomic_DNA"/>
</dbReference>
<dbReference type="PANTHER" id="PTHR44688:SF16">
    <property type="entry name" value="DNA-BINDING TRANSCRIPTIONAL ACTIVATOR DEVR_DOSR"/>
    <property type="match status" value="1"/>
</dbReference>
<dbReference type="SMART" id="SM00421">
    <property type="entry name" value="HTH_LUXR"/>
    <property type="match status" value="1"/>
</dbReference>
<dbReference type="Gene3D" id="1.10.10.10">
    <property type="entry name" value="Winged helix-like DNA-binding domain superfamily/Winged helix DNA-binding domain"/>
    <property type="match status" value="1"/>
</dbReference>
<dbReference type="Proteomes" id="UP000192936">
    <property type="component" value="Unassembled WGS sequence"/>
</dbReference>
<dbReference type="PANTHER" id="PTHR44688">
    <property type="entry name" value="DNA-BINDING TRANSCRIPTIONAL ACTIVATOR DEVR_DOSR"/>
    <property type="match status" value="1"/>
</dbReference>
<evidence type="ECO:0000256" key="1">
    <source>
        <dbReference type="ARBA" id="ARBA00023015"/>
    </source>
</evidence>
<evidence type="ECO:0000256" key="3">
    <source>
        <dbReference type="ARBA" id="ARBA00023163"/>
    </source>
</evidence>
<keyword evidence="1" id="KW-0805">Transcription regulation</keyword>
<protein>
    <submittedName>
        <fullName evidence="5">Regulatory protein, luxR family</fullName>
    </submittedName>
</protein>
<dbReference type="PROSITE" id="PS00622">
    <property type="entry name" value="HTH_LUXR_1"/>
    <property type="match status" value="1"/>
</dbReference>
<dbReference type="SUPFAM" id="SSF46894">
    <property type="entry name" value="C-terminal effector domain of the bipartite response regulators"/>
    <property type="match status" value="1"/>
</dbReference>
<organism evidence="5 6">
    <name type="scientific">Azospirillum oryzae</name>
    <dbReference type="NCBI Taxonomy" id="286727"/>
    <lineage>
        <taxon>Bacteria</taxon>
        <taxon>Pseudomonadati</taxon>
        <taxon>Pseudomonadota</taxon>
        <taxon>Alphaproteobacteria</taxon>
        <taxon>Rhodospirillales</taxon>
        <taxon>Azospirillaceae</taxon>
        <taxon>Azospirillum</taxon>
    </lineage>
</organism>